<evidence type="ECO:0000256" key="4">
    <source>
        <dbReference type="ARBA" id="ARBA00022723"/>
    </source>
</evidence>
<dbReference type="InterPro" id="IPR043502">
    <property type="entry name" value="DNA/RNA_pol_sf"/>
</dbReference>
<evidence type="ECO:0000259" key="10">
    <source>
        <dbReference type="PROSITE" id="PS50878"/>
    </source>
</evidence>
<evidence type="ECO:0000256" key="1">
    <source>
        <dbReference type="ARBA" id="ARBA00012493"/>
    </source>
</evidence>
<dbReference type="GO" id="GO:0003964">
    <property type="term" value="F:RNA-directed DNA polymerase activity"/>
    <property type="evidence" value="ECO:0007669"/>
    <property type="project" value="UniProtKB-KW"/>
</dbReference>
<keyword evidence="2" id="KW-0808">Transferase</keyword>
<dbReference type="PROSITE" id="PS50878">
    <property type="entry name" value="RT_POL"/>
    <property type="match status" value="1"/>
</dbReference>
<dbReference type="PANTHER" id="PTHR34047:SF8">
    <property type="entry name" value="PROTEIN YKFC"/>
    <property type="match status" value="1"/>
</dbReference>
<evidence type="ECO:0000256" key="8">
    <source>
        <dbReference type="ARBA" id="ARBA00034120"/>
    </source>
</evidence>
<dbReference type="SUPFAM" id="SSF56672">
    <property type="entry name" value="DNA/RNA polymerases"/>
    <property type="match status" value="1"/>
</dbReference>
<gene>
    <name evidence="11" type="primary">ltrA</name>
    <name evidence="11" type="ORF">ABG79_00362</name>
</gene>
<evidence type="ECO:0000313" key="12">
    <source>
        <dbReference type="Proteomes" id="UP000052015"/>
    </source>
</evidence>
<feature type="domain" description="Reverse transcriptase" evidence="10">
    <location>
        <begin position="96"/>
        <end position="322"/>
    </location>
</feature>
<evidence type="ECO:0000313" key="11">
    <source>
        <dbReference type="EMBL" id="KRQ87561.1"/>
    </source>
</evidence>
<sequence length="469" mass="54970">MKTSRDIQRLQKTEYTDYLVENSVEHEGKQGVHRISPAIPKGETNAEEYETLERILSRENMQRAYKRVVANKGSHGVDGMTTDELRDFLIQEWPGIKLAILQGKYKPQPVRRVEIPKPNGGVRLLGIPTVLDRLIQQAIAQELTLIFDKEFSNRSYGFRPNRSAKEAVKKANKYINEGYTWVVDLDLEKFFDKVNHDILMSRVARKVKDKRVLKLIRAYLKSGVMLNGIKVKTEEGTPQGGPLSPLLANIILDDLDKELERRGHKFCRYADDCNIFVKSERAAHRVKESITEYIEKVLKLKVNREKSAVDRPWKRKFLGFSYYVIRGESNIRIAEESIKKFKDKIREITSRRKPLSTEERINKLNLIIIGWVNYFSLAKGKKHMEELDRWIRRRLRMCEWKLWKKVKTRIRNLIRLGVKPKIAYMYANTRKGYWHTANSYILSTTLTNAYFNQLGYKSLVSQYSKMHEN</sequence>
<name>A0A0R3JVE3_CALMK</name>
<dbReference type="GO" id="GO:0051607">
    <property type="term" value="P:defense response to virus"/>
    <property type="evidence" value="ECO:0007669"/>
    <property type="project" value="UniProtKB-KW"/>
</dbReference>
<dbReference type="STRING" id="908809.ABG79_00362"/>
<dbReference type="Pfam" id="PF08388">
    <property type="entry name" value="GIIM"/>
    <property type="match status" value="1"/>
</dbReference>
<dbReference type="PANTHER" id="PTHR34047">
    <property type="entry name" value="NUCLEAR INTRON MATURASE 1, MITOCHONDRIAL-RELATED"/>
    <property type="match status" value="1"/>
</dbReference>
<keyword evidence="12" id="KW-1185">Reference proteome</keyword>
<dbReference type="NCBIfam" id="TIGR04416">
    <property type="entry name" value="group_II_RT_mat"/>
    <property type="match status" value="1"/>
</dbReference>
<protein>
    <recommendedName>
        <fullName evidence="1">RNA-directed DNA polymerase</fullName>
        <ecNumber evidence="1">2.7.7.49</ecNumber>
    </recommendedName>
</protein>
<dbReference type="PATRIC" id="fig|908809.3.peg.364"/>
<comment type="caution">
    <text evidence="11">The sequence shown here is derived from an EMBL/GenBank/DDBJ whole genome shotgun (WGS) entry which is preliminary data.</text>
</comment>
<reference evidence="11 12" key="1">
    <citation type="submission" date="2015-09" db="EMBL/GenBank/DDBJ databases">
        <title>Draft genome sequence of a Caloramator mitchellensis, a moderate thermophile from the Great Artesian Basin of Australia.</title>
        <authorList>
            <person name="Patel B.K."/>
        </authorList>
    </citation>
    <scope>NUCLEOTIDE SEQUENCE [LARGE SCALE GENOMIC DNA]</scope>
    <source>
        <strain evidence="11 12">VF08</strain>
    </source>
</reference>
<dbReference type="InterPro" id="IPR051083">
    <property type="entry name" value="GrpII_Intron_Splice-Mob/Def"/>
</dbReference>
<dbReference type="GO" id="GO:0003723">
    <property type="term" value="F:RNA binding"/>
    <property type="evidence" value="ECO:0007669"/>
    <property type="project" value="InterPro"/>
</dbReference>
<accession>A0A0R3JVE3</accession>
<comment type="similarity">
    <text evidence="8">Belongs to the bacterial reverse transcriptase family.</text>
</comment>
<dbReference type="InterPro" id="IPR000477">
    <property type="entry name" value="RT_dom"/>
</dbReference>
<dbReference type="Pfam" id="PF00078">
    <property type="entry name" value="RVT_1"/>
    <property type="match status" value="1"/>
</dbReference>
<evidence type="ECO:0000256" key="9">
    <source>
        <dbReference type="ARBA" id="ARBA00048173"/>
    </source>
</evidence>
<dbReference type="InterPro" id="IPR013597">
    <property type="entry name" value="Mat_intron_G2"/>
</dbReference>
<keyword evidence="6" id="KW-0695">RNA-directed DNA polymerase</keyword>
<keyword evidence="5" id="KW-0460">Magnesium</keyword>
<keyword evidence="7" id="KW-0051">Antiviral defense</keyword>
<dbReference type="AlphaFoldDB" id="A0A0R3JVE3"/>
<dbReference type="GO" id="GO:0046872">
    <property type="term" value="F:metal ion binding"/>
    <property type="evidence" value="ECO:0007669"/>
    <property type="project" value="UniProtKB-KW"/>
</dbReference>
<proteinExistence type="inferred from homology"/>
<dbReference type="PRINTS" id="PR00866">
    <property type="entry name" value="RNADNAPOLMS"/>
</dbReference>
<dbReference type="InterPro" id="IPR030931">
    <property type="entry name" value="Group_II_RT_mat"/>
</dbReference>
<dbReference type="Proteomes" id="UP000052015">
    <property type="component" value="Unassembled WGS sequence"/>
</dbReference>
<keyword evidence="4" id="KW-0479">Metal-binding</keyword>
<evidence type="ECO:0000256" key="3">
    <source>
        <dbReference type="ARBA" id="ARBA00022695"/>
    </source>
</evidence>
<keyword evidence="3" id="KW-0548">Nucleotidyltransferase</keyword>
<comment type="catalytic activity">
    <reaction evidence="9">
        <text>DNA(n) + a 2'-deoxyribonucleoside 5'-triphosphate = DNA(n+1) + diphosphate</text>
        <dbReference type="Rhea" id="RHEA:22508"/>
        <dbReference type="Rhea" id="RHEA-COMP:17339"/>
        <dbReference type="Rhea" id="RHEA-COMP:17340"/>
        <dbReference type="ChEBI" id="CHEBI:33019"/>
        <dbReference type="ChEBI" id="CHEBI:61560"/>
        <dbReference type="ChEBI" id="CHEBI:173112"/>
        <dbReference type="EC" id="2.7.7.49"/>
    </reaction>
</comment>
<evidence type="ECO:0000256" key="7">
    <source>
        <dbReference type="ARBA" id="ARBA00023118"/>
    </source>
</evidence>
<organism evidence="11 12">
    <name type="scientific">Caloramator mitchellensis</name>
    <dbReference type="NCBI Taxonomy" id="908809"/>
    <lineage>
        <taxon>Bacteria</taxon>
        <taxon>Bacillati</taxon>
        <taxon>Bacillota</taxon>
        <taxon>Clostridia</taxon>
        <taxon>Eubacteriales</taxon>
        <taxon>Clostridiaceae</taxon>
        <taxon>Caloramator</taxon>
    </lineage>
</organism>
<dbReference type="RefSeq" id="WP_057976524.1">
    <property type="nucleotide sequence ID" value="NZ_LKHP01000002.1"/>
</dbReference>
<evidence type="ECO:0000256" key="2">
    <source>
        <dbReference type="ARBA" id="ARBA00022679"/>
    </source>
</evidence>
<evidence type="ECO:0000256" key="5">
    <source>
        <dbReference type="ARBA" id="ARBA00022842"/>
    </source>
</evidence>
<evidence type="ECO:0000256" key="6">
    <source>
        <dbReference type="ARBA" id="ARBA00022918"/>
    </source>
</evidence>
<dbReference type="CDD" id="cd01651">
    <property type="entry name" value="RT_G2_intron"/>
    <property type="match status" value="1"/>
</dbReference>
<dbReference type="EC" id="2.7.7.49" evidence="1"/>
<dbReference type="EMBL" id="LKHP01000002">
    <property type="protein sequence ID" value="KRQ87561.1"/>
    <property type="molecule type" value="Genomic_DNA"/>
</dbReference>
<dbReference type="InterPro" id="IPR000123">
    <property type="entry name" value="Reverse_transcriptase_msDNA"/>
</dbReference>